<sequence length="87" mass="10063">MDLYLLMSFSKHLQFFTDLFHILHVSTLHGPLPFDEFFRANADADFVISYRDYNGTDSCSGFRRSVVITIGLQLAKFNNCAWGVCYR</sequence>
<keyword evidence="2" id="KW-1185">Reference proteome</keyword>
<gene>
    <name evidence="1" type="ORF">DPMN_093740</name>
</gene>
<comment type="caution">
    <text evidence="1">The sequence shown here is derived from an EMBL/GenBank/DDBJ whole genome shotgun (WGS) entry which is preliminary data.</text>
</comment>
<evidence type="ECO:0000313" key="2">
    <source>
        <dbReference type="Proteomes" id="UP000828390"/>
    </source>
</evidence>
<reference evidence="1" key="2">
    <citation type="submission" date="2020-11" db="EMBL/GenBank/DDBJ databases">
        <authorList>
            <person name="McCartney M.A."/>
            <person name="Auch B."/>
            <person name="Kono T."/>
            <person name="Mallez S."/>
            <person name="Becker A."/>
            <person name="Gohl D.M."/>
            <person name="Silverstein K.A.T."/>
            <person name="Koren S."/>
            <person name="Bechman K.B."/>
            <person name="Herman A."/>
            <person name="Abrahante J.E."/>
            <person name="Garbe J."/>
        </authorList>
    </citation>
    <scope>NUCLEOTIDE SEQUENCE</scope>
    <source>
        <strain evidence="1">Duluth1</strain>
        <tissue evidence="1">Whole animal</tissue>
    </source>
</reference>
<dbReference type="EMBL" id="JAIWYP010000003">
    <property type="protein sequence ID" value="KAH3851260.1"/>
    <property type="molecule type" value="Genomic_DNA"/>
</dbReference>
<accession>A0A9D4L4F2</accession>
<name>A0A9D4L4F2_DREPO</name>
<organism evidence="1 2">
    <name type="scientific">Dreissena polymorpha</name>
    <name type="common">Zebra mussel</name>
    <name type="synonym">Mytilus polymorpha</name>
    <dbReference type="NCBI Taxonomy" id="45954"/>
    <lineage>
        <taxon>Eukaryota</taxon>
        <taxon>Metazoa</taxon>
        <taxon>Spiralia</taxon>
        <taxon>Lophotrochozoa</taxon>
        <taxon>Mollusca</taxon>
        <taxon>Bivalvia</taxon>
        <taxon>Autobranchia</taxon>
        <taxon>Heteroconchia</taxon>
        <taxon>Euheterodonta</taxon>
        <taxon>Imparidentia</taxon>
        <taxon>Neoheterodontei</taxon>
        <taxon>Myida</taxon>
        <taxon>Dreissenoidea</taxon>
        <taxon>Dreissenidae</taxon>
        <taxon>Dreissena</taxon>
    </lineage>
</organism>
<reference evidence="1" key="1">
    <citation type="journal article" date="2019" name="bioRxiv">
        <title>The Genome of the Zebra Mussel, Dreissena polymorpha: A Resource for Invasive Species Research.</title>
        <authorList>
            <person name="McCartney M.A."/>
            <person name="Auch B."/>
            <person name="Kono T."/>
            <person name="Mallez S."/>
            <person name="Zhang Y."/>
            <person name="Obille A."/>
            <person name="Becker A."/>
            <person name="Abrahante J.E."/>
            <person name="Garbe J."/>
            <person name="Badalamenti J.P."/>
            <person name="Herman A."/>
            <person name="Mangelson H."/>
            <person name="Liachko I."/>
            <person name="Sullivan S."/>
            <person name="Sone E.D."/>
            <person name="Koren S."/>
            <person name="Silverstein K.A.T."/>
            <person name="Beckman K.B."/>
            <person name="Gohl D.M."/>
        </authorList>
    </citation>
    <scope>NUCLEOTIDE SEQUENCE</scope>
    <source>
        <strain evidence="1">Duluth1</strain>
        <tissue evidence="1">Whole animal</tissue>
    </source>
</reference>
<dbReference type="AlphaFoldDB" id="A0A9D4L4F2"/>
<protein>
    <submittedName>
        <fullName evidence="1">Uncharacterized protein</fullName>
    </submittedName>
</protein>
<dbReference type="Proteomes" id="UP000828390">
    <property type="component" value="Unassembled WGS sequence"/>
</dbReference>
<evidence type="ECO:0000313" key="1">
    <source>
        <dbReference type="EMBL" id="KAH3851260.1"/>
    </source>
</evidence>
<proteinExistence type="predicted"/>